<dbReference type="CDD" id="cd09281">
    <property type="entry name" value="UPF0066"/>
    <property type="match status" value="1"/>
</dbReference>
<name>A0A1E2UHP9_9GAMM</name>
<keyword evidence="4" id="KW-0489">Methyltransferase</keyword>
<comment type="caution">
    <text evidence="4">The sequence shown here is derived from an EMBL/GenBank/DDBJ whole genome shotgun (WGS) entry which is preliminary data.</text>
</comment>
<dbReference type="GO" id="GO:0008168">
    <property type="term" value="F:methyltransferase activity"/>
    <property type="evidence" value="ECO:0007669"/>
    <property type="project" value="UniProtKB-KW"/>
</dbReference>
<dbReference type="InterPro" id="IPR036413">
    <property type="entry name" value="YaeB-like_sf"/>
</dbReference>
<dbReference type="PROSITE" id="PS51668">
    <property type="entry name" value="TSAA_2"/>
    <property type="match status" value="1"/>
</dbReference>
<dbReference type="Pfam" id="PF01980">
    <property type="entry name" value="TrmO_N"/>
    <property type="match status" value="1"/>
</dbReference>
<reference evidence="4 5" key="1">
    <citation type="submission" date="2016-03" db="EMBL/GenBank/DDBJ databases">
        <title>Chemosynthetic sulphur-oxidizing symbionts of marine invertebrate animals are capable of nitrogen fixation.</title>
        <authorList>
            <person name="Petersen J.M."/>
            <person name="Kemper A."/>
            <person name="Gruber-Vodicka H."/>
            <person name="Cardini U."/>
            <person name="Geest Mvander."/>
            <person name="Kleiner M."/>
            <person name="Bulgheresi S."/>
            <person name="Fussmann M."/>
            <person name="Herbold C."/>
            <person name="Seah B.K.B."/>
            <person name="Antony C.Paul."/>
            <person name="Liu D."/>
            <person name="Belitz A."/>
            <person name="Weber M."/>
        </authorList>
    </citation>
    <scope>NUCLEOTIDE SEQUENCE [LARGE SCALE GENOMIC DNA]</scope>
    <source>
        <strain evidence="4">G_D</strain>
    </source>
</reference>
<evidence type="ECO:0000259" key="3">
    <source>
        <dbReference type="PROSITE" id="PS51668"/>
    </source>
</evidence>
<organism evidence="4 5">
    <name type="scientific">Candidatus Thiodiazotropha endoloripes</name>
    <dbReference type="NCBI Taxonomy" id="1818881"/>
    <lineage>
        <taxon>Bacteria</taxon>
        <taxon>Pseudomonadati</taxon>
        <taxon>Pseudomonadota</taxon>
        <taxon>Gammaproteobacteria</taxon>
        <taxon>Chromatiales</taxon>
        <taxon>Sedimenticolaceae</taxon>
        <taxon>Candidatus Thiodiazotropha</taxon>
    </lineage>
</organism>
<dbReference type="InterPro" id="IPR036414">
    <property type="entry name" value="YaeB_N_sf"/>
</dbReference>
<dbReference type="Proteomes" id="UP000094849">
    <property type="component" value="Unassembled WGS sequence"/>
</dbReference>
<keyword evidence="4" id="KW-0808">Transferase</keyword>
<dbReference type="InterPro" id="IPR040372">
    <property type="entry name" value="YaeB-like"/>
</dbReference>
<dbReference type="STRING" id="1818881.A3196_19645"/>
<evidence type="ECO:0000313" key="5">
    <source>
        <dbReference type="Proteomes" id="UP000094849"/>
    </source>
</evidence>
<dbReference type="SUPFAM" id="SSF118196">
    <property type="entry name" value="YaeB-like"/>
    <property type="match status" value="1"/>
</dbReference>
<keyword evidence="5" id="KW-1185">Reference proteome</keyword>
<comment type="similarity">
    <text evidence="2">Belongs to the tRNA methyltransferase O family.</text>
</comment>
<evidence type="ECO:0000256" key="1">
    <source>
        <dbReference type="ARBA" id="ARBA00022691"/>
    </source>
</evidence>
<evidence type="ECO:0000256" key="2">
    <source>
        <dbReference type="ARBA" id="ARBA00033753"/>
    </source>
</evidence>
<keyword evidence="1" id="KW-0949">S-adenosyl-L-methionine</keyword>
<dbReference type="PANTHER" id="PTHR12818">
    <property type="entry name" value="TRNA (ADENINE(37)-N6)-METHYLTRANSFERASE"/>
    <property type="match status" value="1"/>
</dbReference>
<feature type="domain" description="TsaA-like" evidence="3">
    <location>
        <begin position="5"/>
        <end position="130"/>
    </location>
</feature>
<dbReference type="AlphaFoldDB" id="A0A1E2UHP9"/>
<evidence type="ECO:0000313" key="4">
    <source>
        <dbReference type="EMBL" id="ODB91946.1"/>
    </source>
</evidence>
<dbReference type="PANTHER" id="PTHR12818:SF0">
    <property type="entry name" value="TRNA (ADENINE(37)-N6)-METHYLTRANSFERASE"/>
    <property type="match status" value="1"/>
</dbReference>
<dbReference type="EMBL" id="LVJZ01000007">
    <property type="protein sequence ID" value="ODB91946.1"/>
    <property type="molecule type" value="Genomic_DNA"/>
</dbReference>
<dbReference type="InterPro" id="IPR023370">
    <property type="entry name" value="TrmO-like_N"/>
</dbReference>
<dbReference type="GO" id="GO:0032259">
    <property type="term" value="P:methylation"/>
    <property type="evidence" value="ECO:0007669"/>
    <property type="project" value="UniProtKB-KW"/>
</dbReference>
<dbReference type="OrthoDB" id="9804309at2"/>
<dbReference type="RefSeq" id="WP_069002866.1">
    <property type="nucleotide sequence ID" value="NZ_LVJW01000008.1"/>
</dbReference>
<protein>
    <submittedName>
        <fullName evidence="4">tRNA (N6-threonylcarbamoyladenosine(37)-N6)-methyltransferase TrmO</fullName>
    </submittedName>
</protein>
<sequence length="130" mass="14236">MSATLKFIGHINTPYRTLEDCPNNVDLNGPLCQLVIHDAYIDGLFGLKKGQKILILYWFENTDRSAIQQQSNQGGELIGSFALRSPHRPNPIGAALLPIKGIEDGVVFVKGLDCLNGTHLLDIKPAILSE</sequence>
<accession>A0A1E2UHP9</accession>
<dbReference type="Gene3D" id="2.40.30.70">
    <property type="entry name" value="YaeB-like"/>
    <property type="match status" value="1"/>
</dbReference>
<proteinExistence type="inferred from homology"/>
<gene>
    <name evidence="4" type="ORF">A3196_19645</name>
</gene>